<feature type="domain" description="ETS" evidence="11">
    <location>
        <begin position="123"/>
        <end position="207"/>
    </location>
</feature>
<evidence type="ECO:0000256" key="1">
    <source>
        <dbReference type="ARBA" id="ARBA00004123"/>
    </source>
</evidence>
<evidence type="ECO:0000256" key="10">
    <source>
        <dbReference type="RuleBase" id="RU004019"/>
    </source>
</evidence>
<dbReference type="SMART" id="SM00413">
    <property type="entry name" value="ETS"/>
    <property type="match status" value="1"/>
</dbReference>
<dbReference type="PROSITE" id="PS00346">
    <property type="entry name" value="ETS_DOMAIN_2"/>
    <property type="match status" value="1"/>
</dbReference>
<dbReference type="AlphaFoldDB" id="A0ABD0VZ89"/>
<dbReference type="Proteomes" id="UP001557470">
    <property type="component" value="Unassembled WGS sequence"/>
</dbReference>
<gene>
    <name evidence="12" type="ORF">UPYG_G00346690</name>
</gene>
<evidence type="ECO:0000256" key="5">
    <source>
        <dbReference type="ARBA" id="ARBA00023163"/>
    </source>
</evidence>
<evidence type="ECO:0000256" key="3">
    <source>
        <dbReference type="ARBA" id="ARBA00023015"/>
    </source>
</evidence>
<dbReference type="InterPro" id="IPR046328">
    <property type="entry name" value="ETS_fam"/>
</dbReference>
<evidence type="ECO:0000313" key="12">
    <source>
        <dbReference type="EMBL" id="KAL0962881.1"/>
    </source>
</evidence>
<name>A0ABD0VZ89_UMBPY</name>
<dbReference type="PANTHER" id="PTHR11849:SF276">
    <property type="entry name" value="TRANSCRIPTION FACTOR SPI-C-LIKE"/>
    <property type="match status" value="1"/>
</dbReference>
<dbReference type="InterPro" id="IPR036388">
    <property type="entry name" value="WH-like_DNA-bd_sf"/>
</dbReference>
<dbReference type="GO" id="GO:0005634">
    <property type="term" value="C:nucleus"/>
    <property type="evidence" value="ECO:0007669"/>
    <property type="project" value="UniProtKB-SubCell"/>
</dbReference>
<evidence type="ECO:0000259" key="11">
    <source>
        <dbReference type="PROSITE" id="PS50061"/>
    </source>
</evidence>
<comment type="similarity">
    <text evidence="2 10">Belongs to the ETS family.</text>
</comment>
<dbReference type="PROSITE" id="PS50061">
    <property type="entry name" value="ETS_DOMAIN_3"/>
    <property type="match status" value="1"/>
</dbReference>
<comment type="function">
    <text evidence="7">Controls the development of red pulp macrophages required for red blood cells recycling and iron homeostasis. Transcription factor that binds to the PU-box, a purine-rich DNA sequence (5'-GAGGA[AT]-3') that can act as a lymphoid-specific enhancer. Regulates VCAM1 gene expression.</text>
</comment>
<keyword evidence="5" id="KW-0804">Transcription</keyword>
<dbReference type="Pfam" id="PF00178">
    <property type="entry name" value="Ets"/>
    <property type="match status" value="1"/>
</dbReference>
<comment type="subcellular location">
    <subcellularLocation>
        <location evidence="1 10">Nucleus</location>
    </subcellularLocation>
</comment>
<dbReference type="PANTHER" id="PTHR11849">
    <property type="entry name" value="ETS"/>
    <property type="match status" value="1"/>
</dbReference>
<comment type="subunit">
    <text evidence="8">Binds DNA as a monomer.</text>
</comment>
<evidence type="ECO:0000256" key="2">
    <source>
        <dbReference type="ARBA" id="ARBA00005562"/>
    </source>
</evidence>
<organism evidence="12 13">
    <name type="scientific">Umbra pygmaea</name>
    <name type="common">Eastern mudminnow</name>
    <dbReference type="NCBI Taxonomy" id="75934"/>
    <lineage>
        <taxon>Eukaryota</taxon>
        <taxon>Metazoa</taxon>
        <taxon>Chordata</taxon>
        <taxon>Craniata</taxon>
        <taxon>Vertebrata</taxon>
        <taxon>Euteleostomi</taxon>
        <taxon>Actinopterygii</taxon>
        <taxon>Neopterygii</taxon>
        <taxon>Teleostei</taxon>
        <taxon>Protacanthopterygii</taxon>
        <taxon>Esociformes</taxon>
        <taxon>Umbridae</taxon>
        <taxon>Umbra</taxon>
    </lineage>
</organism>
<evidence type="ECO:0000256" key="9">
    <source>
        <dbReference type="ARBA" id="ARBA00074964"/>
    </source>
</evidence>
<keyword evidence="6 10" id="KW-0539">Nucleus</keyword>
<dbReference type="EMBL" id="JAGEUA010000011">
    <property type="protein sequence ID" value="KAL0962881.1"/>
    <property type="molecule type" value="Genomic_DNA"/>
</dbReference>
<keyword evidence="3" id="KW-0805">Transcription regulation</keyword>
<dbReference type="GO" id="GO:0003677">
    <property type="term" value="F:DNA binding"/>
    <property type="evidence" value="ECO:0007669"/>
    <property type="project" value="UniProtKB-KW"/>
</dbReference>
<protein>
    <recommendedName>
        <fullName evidence="9">Transcription factor Spi-C</fullName>
    </recommendedName>
</protein>
<comment type="caution">
    <text evidence="12">The sequence shown here is derived from an EMBL/GenBank/DDBJ whole genome shotgun (WGS) entry which is preliminary data.</text>
</comment>
<evidence type="ECO:0000313" key="13">
    <source>
        <dbReference type="Proteomes" id="UP001557470"/>
    </source>
</evidence>
<dbReference type="Gene3D" id="1.10.10.10">
    <property type="entry name" value="Winged helix-like DNA-binding domain superfamily/Winged helix DNA-binding domain"/>
    <property type="match status" value="1"/>
</dbReference>
<reference evidence="12 13" key="1">
    <citation type="submission" date="2024-06" db="EMBL/GenBank/DDBJ databases">
        <authorList>
            <person name="Pan Q."/>
            <person name="Wen M."/>
            <person name="Jouanno E."/>
            <person name="Zahm M."/>
            <person name="Klopp C."/>
            <person name="Cabau C."/>
            <person name="Louis A."/>
            <person name="Berthelot C."/>
            <person name="Parey E."/>
            <person name="Roest Crollius H."/>
            <person name="Montfort J."/>
            <person name="Robinson-Rechavi M."/>
            <person name="Bouchez O."/>
            <person name="Lampietro C."/>
            <person name="Lopez Roques C."/>
            <person name="Donnadieu C."/>
            <person name="Postlethwait J."/>
            <person name="Bobe J."/>
            <person name="Verreycken H."/>
            <person name="Guiguen Y."/>
        </authorList>
    </citation>
    <scope>NUCLEOTIDE SEQUENCE [LARGE SCALE GENOMIC DNA]</scope>
    <source>
        <strain evidence="12">Up_M1</strain>
        <tissue evidence="12">Testis</tissue>
    </source>
</reference>
<evidence type="ECO:0000256" key="4">
    <source>
        <dbReference type="ARBA" id="ARBA00023125"/>
    </source>
</evidence>
<evidence type="ECO:0000256" key="7">
    <source>
        <dbReference type="ARBA" id="ARBA00055710"/>
    </source>
</evidence>
<evidence type="ECO:0000256" key="6">
    <source>
        <dbReference type="ARBA" id="ARBA00023242"/>
    </source>
</evidence>
<keyword evidence="13" id="KW-1185">Reference proteome</keyword>
<evidence type="ECO:0000256" key="8">
    <source>
        <dbReference type="ARBA" id="ARBA00063209"/>
    </source>
</evidence>
<keyword evidence="4 10" id="KW-0238">DNA-binding</keyword>
<dbReference type="InterPro" id="IPR036390">
    <property type="entry name" value="WH_DNA-bd_sf"/>
</dbReference>
<accession>A0ABD0VZ89</accession>
<proteinExistence type="inferred from homology"/>
<dbReference type="SUPFAM" id="SSF46785">
    <property type="entry name" value="Winged helix' DNA-binding domain"/>
    <property type="match status" value="1"/>
</dbReference>
<dbReference type="InterPro" id="IPR000418">
    <property type="entry name" value="Ets_dom"/>
</dbReference>
<dbReference type="PRINTS" id="PR00454">
    <property type="entry name" value="ETSDOMAIN"/>
</dbReference>
<sequence length="222" mass="25329">MHVNQKQTIMDSLEDNQTDLEVILEFLEEYYRQNTGEECKERVGDSYSSPTPVTMDGQFVETCCDYWCHEKMAMQSHTGYPTTPLGHNTSTLPVNGTDKTLSNTMPSPAATHHNGPVERGGKVRLFHFLFEMLEDPSMAHCVSWVPATAAGVFRFSSQNKDEVAALWGRRKGNRTPMTYQKMSRALRNYTRSGEIFKVKKKLTYQFSRDTLCTLKKCHQGKL</sequence>
<dbReference type="FunFam" id="1.10.10.10:FF:000335">
    <property type="entry name" value="Spi-C transcription factor"/>
    <property type="match status" value="1"/>
</dbReference>